<geneLocation type="plastid" evidence="5"/>
<dbReference type="AlphaFoldDB" id="A0A8E7UEE9"/>
<dbReference type="InterPro" id="IPR023036">
    <property type="entry name" value="Ribosomal_uS14_bac/plastid"/>
</dbReference>
<keyword evidence="2 5" id="KW-0689">Ribosomal protein</keyword>
<proteinExistence type="inferred from homology"/>
<gene>
    <name evidence="5" type="primary">rps14</name>
</gene>
<dbReference type="GO" id="GO:0006412">
    <property type="term" value="P:translation"/>
    <property type="evidence" value="ECO:0007669"/>
    <property type="project" value="InterPro"/>
</dbReference>
<dbReference type="InterPro" id="IPR001209">
    <property type="entry name" value="Ribosomal_uS14"/>
</dbReference>
<dbReference type="PANTHER" id="PTHR19836:SF19">
    <property type="entry name" value="SMALL RIBOSOMAL SUBUNIT PROTEIN US14M"/>
    <property type="match status" value="1"/>
</dbReference>
<dbReference type="PANTHER" id="PTHR19836">
    <property type="entry name" value="30S RIBOSOMAL PROTEIN S14"/>
    <property type="match status" value="1"/>
</dbReference>
<evidence type="ECO:0000256" key="3">
    <source>
        <dbReference type="ARBA" id="ARBA00023274"/>
    </source>
</evidence>
<dbReference type="Pfam" id="PF00253">
    <property type="entry name" value="Ribosomal_S14"/>
    <property type="match status" value="1"/>
</dbReference>
<sequence length="100" mass="12034">MAKKSMVQREIKREKLINKYKERRQKIKKAIKNSSEFVEQINLQQQLQKLPLNSSPCRHRNRCWITGRSRGVYRNFGLSRHILREMSHECLLPGIRKSSW</sequence>
<keyword evidence="5" id="KW-0934">Plastid</keyword>
<name>A0A8E7UEE9_9FLOR</name>
<reference evidence="5" key="2">
    <citation type="journal article" date="2021" name="Genomics">
        <title>Comparative analysis of mitochondrial genomes of Nirvanini and Evacanthini (Hemiptera: Cicadellidae) reveals an explicit evolutionary relationship.</title>
        <authorList>
            <person name="Du Y."/>
            <person name="Liang Z."/>
            <person name="Dietrich C.H."/>
            <person name="Dai W."/>
        </authorList>
    </citation>
    <scope>NUCLEOTIDE SEQUENCE</scope>
</reference>
<dbReference type="GO" id="GO:0003735">
    <property type="term" value="F:structural constituent of ribosome"/>
    <property type="evidence" value="ECO:0007669"/>
    <property type="project" value="InterPro"/>
</dbReference>
<evidence type="ECO:0000256" key="4">
    <source>
        <dbReference type="ARBA" id="ARBA00035247"/>
    </source>
</evidence>
<keyword evidence="3" id="KW-0687">Ribonucleoprotein</keyword>
<comment type="similarity">
    <text evidence="1">Belongs to the universal ribosomal protein uS14 family.</text>
</comment>
<evidence type="ECO:0000313" key="5">
    <source>
        <dbReference type="EMBL" id="QVY58021.1"/>
    </source>
</evidence>
<evidence type="ECO:0000256" key="2">
    <source>
        <dbReference type="ARBA" id="ARBA00022980"/>
    </source>
</evidence>
<dbReference type="GO" id="GO:0005737">
    <property type="term" value="C:cytoplasm"/>
    <property type="evidence" value="ECO:0007669"/>
    <property type="project" value="UniProtKB-ARBA"/>
</dbReference>
<evidence type="ECO:0000256" key="1">
    <source>
        <dbReference type="ARBA" id="ARBA00009083"/>
    </source>
</evidence>
<dbReference type="PROSITE" id="PS00527">
    <property type="entry name" value="RIBOSOMAL_S14"/>
    <property type="match status" value="1"/>
</dbReference>
<dbReference type="FunFam" id="1.10.287.1480:FF:000001">
    <property type="entry name" value="30S ribosomal protein S14"/>
    <property type="match status" value="1"/>
</dbReference>
<dbReference type="GO" id="GO:0015935">
    <property type="term" value="C:small ribosomal subunit"/>
    <property type="evidence" value="ECO:0007669"/>
    <property type="project" value="TreeGrafter"/>
</dbReference>
<dbReference type="NCBIfam" id="NF006477">
    <property type="entry name" value="PRK08881.1"/>
    <property type="match status" value="1"/>
</dbReference>
<organism evidence="5">
    <name type="scientific">Betaphycus gelatinus</name>
    <dbReference type="NCBI Taxonomy" id="1191690"/>
    <lineage>
        <taxon>Eukaryota</taxon>
        <taxon>Rhodophyta</taxon>
        <taxon>Florideophyceae</taxon>
        <taxon>Rhodymeniophycidae</taxon>
        <taxon>Gigartinales</taxon>
        <taxon>Solieriaceae</taxon>
        <taxon>Betaphycus</taxon>
    </lineage>
</organism>
<accession>A0A8E7UEE9</accession>
<dbReference type="InterPro" id="IPR018271">
    <property type="entry name" value="Ribosomal_uS14_CS"/>
</dbReference>
<dbReference type="HAMAP" id="MF_00537">
    <property type="entry name" value="Ribosomal_uS14_1"/>
    <property type="match status" value="1"/>
</dbReference>
<reference evidence="5" key="1">
    <citation type="submission" date="2019-07" db="EMBL/GenBank/DDBJ databases">
        <authorList>
            <person name="Zhang J."/>
            <person name="Liu T."/>
        </authorList>
    </citation>
    <scope>NUCLEOTIDE SEQUENCE</scope>
</reference>
<dbReference type="EMBL" id="MN240356">
    <property type="protein sequence ID" value="QVY58021.1"/>
    <property type="molecule type" value="Genomic_DNA"/>
</dbReference>
<protein>
    <recommendedName>
        <fullName evidence="4">Small ribosomal subunit protein uS14c</fullName>
    </recommendedName>
</protein>